<evidence type="ECO:0000313" key="1">
    <source>
        <dbReference type="EMBL" id="KAJ7602154.1"/>
    </source>
</evidence>
<name>A0AAD7F876_MYCRO</name>
<protein>
    <submittedName>
        <fullName evidence="1">Uncharacterized protein</fullName>
    </submittedName>
</protein>
<reference evidence="1" key="1">
    <citation type="submission" date="2023-03" db="EMBL/GenBank/DDBJ databases">
        <title>Massive genome expansion in bonnet fungi (Mycena s.s.) driven by repeated elements and novel gene families across ecological guilds.</title>
        <authorList>
            <consortium name="Lawrence Berkeley National Laboratory"/>
            <person name="Harder C.B."/>
            <person name="Miyauchi S."/>
            <person name="Viragh M."/>
            <person name="Kuo A."/>
            <person name="Thoen E."/>
            <person name="Andreopoulos B."/>
            <person name="Lu D."/>
            <person name="Skrede I."/>
            <person name="Drula E."/>
            <person name="Henrissat B."/>
            <person name="Morin E."/>
            <person name="Kohler A."/>
            <person name="Barry K."/>
            <person name="LaButti K."/>
            <person name="Morin E."/>
            <person name="Salamov A."/>
            <person name="Lipzen A."/>
            <person name="Mereny Z."/>
            <person name="Hegedus B."/>
            <person name="Baldrian P."/>
            <person name="Stursova M."/>
            <person name="Weitz H."/>
            <person name="Taylor A."/>
            <person name="Grigoriev I.V."/>
            <person name="Nagy L.G."/>
            <person name="Martin F."/>
            <person name="Kauserud H."/>
        </authorList>
    </citation>
    <scope>NUCLEOTIDE SEQUENCE</scope>
    <source>
        <strain evidence="1">CBHHK067</strain>
    </source>
</reference>
<sequence>MPLRIPPIDGSPGTLPMLIHHPNIVHDIPCDHQCPSLRKRSHIPPLQCCPALPCDYPAPHLLQMPYHLCDYAHALHTMPARTANLRSTVDRMRSLDKPWLPFPIAHNYVFTFSRTMGNPPCHLCLLRITNTLCTTIDLCHSGGDGFR</sequence>
<keyword evidence="2" id="KW-1185">Reference proteome</keyword>
<dbReference type="AlphaFoldDB" id="A0AAD7F876"/>
<proteinExistence type="predicted"/>
<organism evidence="1 2">
    <name type="scientific">Mycena rosella</name>
    <name type="common">Pink bonnet</name>
    <name type="synonym">Agaricus rosellus</name>
    <dbReference type="NCBI Taxonomy" id="1033263"/>
    <lineage>
        <taxon>Eukaryota</taxon>
        <taxon>Fungi</taxon>
        <taxon>Dikarya</taxon>
        <taxon>Basidiomycota</taxon>
        <taxon>Agaricomycotina</taxon>
        <taxon>Agaricomycetes</taxon>
        <taxon>Agaricomycetidae</taxon>
        <taxon>Agaricales</taxon>
        <taxon>Marasmiineae</taxon>
        <taxon>Mycenaceae</taxon>
        <taxon>Mycena</taxon>
    </lineage>
</organism>
<dbReference type="Proteomes" id="UP001221757">
    <property type="component" value="Unassembled WGS sequence"/>
</dbReference>
<comment type="caution">
    <text evidence="1">The sequence shown here is derived from an EMBL/GenBank/DDBJ whole genome shotgun (WGS) entry which is preliminary data.</text>
</comment>
<dbReference type="EMBL" id="JARKIE010001429">
    <property type="protein sequence ID" value="KAJ7602154.1"/>
    <property type="molecule type" value="Genomic_DNA"/>
</dbReference>
<evidence type="ECO:0000313" key="2">
    <source>
        <dbReference type="Proteomes" id="UP001221757"/>
    </source>
</evidence>
<gene>
    <name evidence="1" type="ORF">B0H17DRAFT_1222876</name>
</gene>
<accession>A0AAD7F876</accession>